<feature type="domain" description="IclR-ED" evidence="6">
    <location>
        <begin position="78"/>
        <end position="266"/>
    </location>
</feature>
<dbReference type="Gene3D" id="3.30.450.40">
    <property type="match status" value="1"/>
</dbReference>
<dbReference type="SUPFAM" id="SSF46785">
    <property type="entry name" value="Winged helix' DNA-binding domain"/>
    <property type="match status" value="1"/>
</dbReference>
<organism evidence="7 8">
    <name type="scientific">Micrococcoides hystricis</name>
    <dbReference type="NCBI Taxonomy" id="1572761"/>
    <lineage>
        <taxon>Bacteria</taxon>
        <taxon>Bacillati</taxon>
        <taxon>Actinomycetota</taxon>
        <taxon>Actinomycetes</taxon>
        <taxon>Micrococcales</taxon>
        <taxon>Micrococcaceae</taxon>
        <taxon>Micrococcoides</taxon>
    </lineage>
</organism>
<dbReference type="Proteomes" id="UP001589862">
    <property type="component" value="Unassembled WGS sequence"/>
</dbReference>
<dbReference type="SMART" id="SM00346">
    <property type="entry name" value="HTH_ICLR"/>
    <property type="match status" value="1"/>
</dbReference>
<reference evidence="7 8" key="1">
    <citation type="submission" date="2024-09" db="EMBL/GenBank/DDBJ databases">
        <authorList>
            <person name="Sun Q."/>
            <person name="Mori K."/>
        </authorList>
    </citation>
    <scope>NUCLEOTIDE SEQUENCE [LARGE SCALE GENOMIC DNA]</scope>
    <source>
        <strain evidence="7 8">NCAIM B.02604</strain>
    </source>
</reference>
<evidence type="ECO:0000256" key="4">
    <source>
        <dbReference type="SAM" id="MobiDB-lite"/>
    </source>
</evidence>
<dbReference type="InterPro" id="IPR014757">
    <property type="entry name" value="Tscrpt_reg_IclR_C"/>
</dbReference>
<dbReference type="InterPro" id="IPR036388">
    <property type="entry name" value="WH-like_DNA-bd_sf"/>
</dbReference>
<gene>
    <name evidence="7" type="ORF">ACFFFR_08385</name>
</gene>
<dbReference type="InterPro" id="IPR050707">
    <property type="entry name" value="HTH_MetabolicPath_Reg"/>
</dbReference>
<evidence type="ECO:0000259" key="6">
    <source>
        <dbReference type="PROSITE" id="PS51078"/>
    </source>
</evidence>
<keyword evidence="8" id="KW-1185">Reference proteome</keyword>
<comment type="caution">
    <text evidence="7">The sequence shown here is derived from an EMBL/GenBank/DDBJ whole genome shotgun (WGS) entry which is preliminary data.</text>
</comment>
<dbReference type="PROSITE" id="PS51078">
    <property type="entry name" value="ICLR_ED"/>
    <property type="match status" value="1"/>
</dbReference>
<dbReference type="PANTHER" id="PTHR30136:SF24">
    <property type="entry name" value="HTH-TYPE TRANSCRIPTIONAL REPRESSOR ALLR"/>
    <property type="match status" value="1"/>
</dbReference>
<evidence type="ECO:0000256" key="2">
    <source>
        <dbReference type="ARBA" id="ARBA00023125"/>
    </source>
</evidence>
<proteinExistence type="predicted"/>
<feature type="domain" description="HTH iclR-type" evidence="5">
    <location>
        <begin position="14"/>
        <end position="75"/>
    </location>
</feature>
<dbReference type="InterPro" id="IPR029016">
    <property type="entry name" value="GAF-like_dom_sf"/>
</dbReference>
<dbReference type="Gene3D" id="1.10.10.10">
    <property type="entry name" value="Winged helix-like DNA-binding domain superfamily/Winged helix DNA-binding domain"/>
    <property type="match status" value="1"/>
</dbReference>
<evidence type="ECO:0000256" key="1">
    <source>
        <dbReference type="ARBA" id="ARBA00023015"/>
    </source>
</evidence>
<dbReference type="InterPro" id="IPR036390">
    <property type="entry name" value="WH_DNA-bd_sf"/>
</dbReference>
<evidence type="ECO:0000313" key="8">
    <source>
        <dbReference type="Proteomes" id="UP001589862"/>
    </source>
</evidence>
<accession>A0ABV6PB87</accession>
<dbReference type="EMBL" id="JBHLUB010000030">
    <property type="protein sequence ID" value="MFC0582395.1"/>
    <property type="molecule type" value="Genomic_DNA"/>
</dbReference>
<keyword evidence="1" id="KW-0805">Transcription regulation</keyword>
<keyword evidence="3" id="KW-0804">Transcription</keyword>
<dbReference type="SUPFAM" id="SSF55781">
    <property type="entry name" value="GAF domain-like"/>
    <property type="match status" value="1"/>
</dbReference>
<dbReference type="RefSeq" id="WP_377459520.1">
    <property type="nucleotide sequence ID" value="NZ_JBHLUB010000030.1"/>
</dbReference>
<keyword evidence="2" id="KW-0238">DNA-binding</keyword>
<sequence>MASAERRPPARDTRSAVDKAMALLAAFGDESILGVGVSELARRADLSKSTAFRLLGMLQRSGAVERAGNAYRLGPLIQQLSSSQEFTQQNVLRDTLTPFLADLYELTGQTVHLGALHGTDVVYLNKLYGHLQVRSPSRIGGRAPAYCTGVGKMLLAYDADAAEKVMSSELPAWTPHTITSPDALAVELAQIRSTSLAYDREEILLGLTCIAGPVLGPDGRPVAAFSISGPTGKFVPDEQATILRKVCYAASRAVAAAHSQQQKLRRMRQAQAAELAGKKTDLEEPEEA</sequence>
<dbReference type="PROSITE" id="PS51077">
    <property type="entry name" value="HTH_ICLR"/>
    <property type="match status" value="1"/>
</dbReference>
<evidence type="ECO:0000256" key="3">
    <source>
        <dbReference type="ARBA" id="ARBA00023163"/>
    </source>
</evidence>
<evidence type="ECO:0000313" key="7">
    <source>
        <dbReference type="EMBL" id="MFC0582395.1"/>
    </source>
</evidence>
<name>A0ABV6PB87_9MICC</name>
<dbReference type="InterPro" id="IPR005471">
    <property type="entry name" value="Tscrpt_reg_IclR_N"/>
</dbReference>
<dbReference type="Pfam" id="PF09339">
    <property type="entry name" value="HTH_IclR"/>
    <property type="match status" value="1"/>
</dbReference>
<protein>
    <submittedName>
        <fullName evidence="7">IclR family transcriptional regulator</fullName>
    </submittedName>
</protein>
<feature type="region of interest" description="Disordered" evidence="4">
    <location>
        <begin position="265"/>
        <end position="288"/>
    </location>
</feature>
<evidence type="ECO:0000259" key="5">
    <source>
        <dbReference type="PROSITE" id="PS51077"/>
    </source>
</evidence>
<dbReference type="PANTHER" id="PTHR30136">
    <property type="entry name" value="HELIX-TURN-HELIX TRANSCRIPTIONAL REGULATOR, ICLR FAMILY"/>
    <property type="match status" value="1"/>
</dbReference>
<dbReference type="Pfam" id="PF01614">
    <property type="entry name" value="IclR_C"/>
    <property type="match status" value="1"/>
</dbReference>